<comment type="similarity">
    <text evidence="6">Belongs to the UTP23/FCF1 family. UTP23 subfamily.</text>
</comment>
<dbReference type="PANTHER" id="PTHR12416">
    <property type="entry name" value="RRNA-PROCESSING PROTEIN UTP23 HOMOLOG"/>
    <property type="match status" value="1"/>
</dbReference>
<proteinExistence type="inferred from homology"/>
<dbReference type="InterPro" id="IPR029060">
    <property type="entry name" value="PIN-like_dom_sf"/>
</dbReference>
<comment type="subcellular location">
    <subcellularLocation>
        <location evidence="1">Nucleus</location>
        <location evidence="1">Nucleolus</location>
    </subcellularLocation>
</comment>
<feature type="region of interest" description="Disordered" evidence="7">
    <location>
        <begin position="225"/>
        <end position="285"/>
    </location>
</feature>
<dbReference type="Gene3D" id="3.40.50.1010">
    <property type="entry name" value="5'-nuclease"/>
    <property type="match status" value="1"/>
</dbReference>
<evidence type="ECO:0000256" key="2">
    <source>
        <dbReference type="ARBA" id="ARBA00022517"/>
    </source>
</evidence>
<accession>A0A1D1YA84</accession>
<dbReference type="SUPFAM" id="SSF88723">
    <property type="entry name" value="PIN domain-like"/>
    <property type="match status" value="1"/>
</dbReference>
<evidence type="ECO:0000256" key="5">
    <source>
        <dbReference type="ARBA" id="ARBA00037300"/>
    </source>
</evidence>
<dbReference type="FunFam" id="3.40.50.1010:FF:000006">
    <property type="entry name" value="rRNA-processing protein UTP23 homolog"/>
    <property type="match status" value="1"/>
</dbReference>
<keyword evidence="2" id="KW-0690">Ribosome biogenesis</keyword>
<evidence type="ECO:0000256" key="3">
    <source>
        <dbReference type="ARBA" id="ARBA00022552"/>
    </source>
</evidence>
<dbReference type="Pfam" id="PF04900">
    <property type="entry name" value="Fcf1"/>
    <property type="match status" value="1"/>
</dbReference>
<keyword evidence="4" id="KW-0539">Nucleus</keyword>
<feature type="domain" description="UTP23 sensor motif region" evidence="8">
    <location>
        <begin position="226"/>
        <end position="243"/>
    </location>
</feature>
<dbReference type="Pfam" id="PF24779">
    <property type="entry name" value="UTP23_sensor"/>
    <property type="match status" value="1"/>
</dbReference>
<dbReference type="EMBL" id="GDJX01016396">
    <property type="protein sequence ID" value="JAT51540.1"/>
    <property type="molecule type" value="Transcribed_RNA"/>
</dbReference>
<evidence type="ECO:0000313" key="9">
    <source>
        <dbReference type="EMBL" id="JAT51540.1"/>
    </source>
</evidence>
<protein>
    <submittedName>
        <fullName evidence="9">rRNA-processing protein UTP23</fullName>
    </submittedName>
</protein>
<gene>
    <name evidence="9" type="primary">UTP23</name>
    <name evidence="9" type="ORF">g.51995</name>
</gene>
<organism evidence="9">
    <name type="scientific">Anthurium amnicola</name>
    <dbReference type="NCBI Taxonomy" id="1678845"/>
    <lineage>
        <taxon>Eukaryota</taxon>
        <taxon>Viridiplantae</taxon>
        <taxon>Streptophyta</taxon>
        <taxon>Embryophyta</taxon>
        <taxon>Tracheophyta</taxon>
        <taxon>Spermatophyta</taxon>
        <taxon>Magnoliopsida</taxon>
        <taxon>Liliopsida</taxon>
        <taxon>Araceae</taxon>
        <taxon>Pothoideae</taxon>
        <taxon>Potheae</taxon>
        <taxon>Anthurium</taxon>
    </lineage>
</organism>
<dbReference type="GO" id="GO:0006364">
    <property type="term" value="P:rRNA processing"/>
    <property type="evidence" value="ECO:0007669"/>
    <property type="project" value="UniProtKB-KW"/>
</dbReference>
<keyword evidence="3" id="KW-0698">rRNA processing</keyword>
<dbReference type="AlphaFoldDB" id="A0A1D1YA84"/>
<sequence length="285" mass="32563">MRVKKQKRHRKVVRFYSACFGFREPFNVLCDGTFIHHLLLHRLLPADDALAKLLCGQVTLFSSRCITAELKSLGEPHSESFQASQHLKVARCEHEKRVNAATCVESIVRDGNTNHYFVATQDTELRRKLREIPGVPVIFGLNNALFLEQPSAQQREFVKSSEEERLHISRSEFQMIKKRELKNSSPEQTVPGSAGARDIVRSDVGIEQTARLHTAKGRLDLMDKQKFKRKKAKGPNPLSCKKKRIKESSFITCNQDGGTRESTKRKRNRKRKRSQKVAKLGEEGD</sequence>
<evidence type="ECO:0000256" key="7">
    <source>
        <dbReference type="SAM" id="MobiDB-lite"/>
    </source>
</evidence>
<comment type="function">
    <text evidence="5">Involved in rRNA-processing and ribosome biogenesis.</text>
</comment>
<dbReference type="InterPro" id="IPR006984">
    <property type="entry name" value="Fcf1/UTP23"/>
</dbReference>
<reference evidence="9" key="1">
    <citation type="submission" date="2015-07" db="EMBL/GenBank/DDBJ databases">
        <title>Transcriptome Assembly of Anthurium amnicola.</title>
        <authorList>
            <person name="Suzuki J."/>
        </authorList>
    </citation>
    <scope>NUCLEOTIDE SEQUENCE</scope>
</reference>
<dbReference type="GO" id="GO:0032040">
    <property type="term" value="C:small-subunit processome"/>
    <property type="evidence" value="ECO:0007669"/>
    <property type="project" value="InterPro"/>
</dbReference>
<evidence type="ECO:0000256" key="1">
    <source>
        <dbReference type="ARBA" id="ARBA00004604"/>
    </source>
</evidence>
<evidence type="ECO:0000259" key="8">
    <source>
        <dbReference type="Pfam" id="PF24779"/>
    </source>
</evidence>
<evidence type="ECO:0000256" key="4">
    <source>
        <dbReference type="ARBA" id="ARBA00023242"/>
    </source>
</evidence>
<name>A0A1D1YA84_9ARAE</name>
<dbReference type="CDD" id="cd08553">
    <property type="entry name" value="PIN_Fcf1-like"/>
    <property type="match status" value="1"/>
</dbReference>
<feature type="compositionally biased region" description="Basic residues" evidence="7">
    <location>
        <begin position="263"/>
        <end position="276"/>
    </location>
</feature>
<evidence type="ECO:0000256" key="6">
    <source>
        <dbReference type="ARBA" id="ARBA00038503"/>
    </source>
</evidence>
<dbReference type="InterPro" id="IPR057776">
    <property type="entry name" value="UTP23_sensor"/>
</dbReference>